<evidence type="ECO:0000313" key="2">
    <source>
        <dbReference type="EMBL" id="TRX91074.1"/>
    </source>
</evidence>
<feature type="compositionally biased region" description="Basic residues" evidence="1">
    <location>
        <begin position="77"/>
        <end position="90"/>
    </location>
</feature>
<proteinExistence type="predicted"/>
<dbReference type="EMBL" id="VFLP01000049">
    <property type="protein sequence ID" value="TRX91074.1"/>
    <property type="molecule type" value="Genomic_DNA"/>
</dbReference>
<reference evidence="3" key="1">
    <citation type="submission" date="2019-06" db="EMBL/GenBank/DDBJ databases">
        <title>Draft genome sequence of the griseofulvin-producing fungus Xylaria cubensis strain G536.</title>
        <authorList>
            <person name="Mead M.E."/>
            <person name="Raja H.A."/>
            <person name="Steenwyk J.L."/>
            <person name="Knowles S.L."/>
            <person name="Oberlies N.H."/>
            <person name="Rokas A."/>
        </authorList>
    </citation>
    <scope>NUCLEOTIDE SEQUENCE [LARGE SCALE GENOMIC DNA]</scope>
    <source>
        <strain evidence="3">G536</strain>
    </source>
</reference>
<evidence type="ECO:0000256" key="1">
    <source>
        <dbReference type="SAM" id="MobiDB-lite"/>
    </source>
</evidence>
<dbReference type="AlphaFoldDB" id="A0A553HT14"/>
<name>A0A553HT14_9PEZI</name>
<organism evidence="2 3">
    <name type="scientific">Xylaria flabelliformis</name>
    <dbReference type="NCBI Taxonomy" id="2512241"/>
    <lineage>
        <taxon>Eukaryota</taxon>
        <taxon>Fungi</taxon>
        <taxon>Dikarya</taxon>
        <taxon>Ascomycota</taxon>
        <taxon>Pezizomycotina</taxon>
        <taxon>Sordariomycetes</taxon>
        <taxon>Xylariomycetidae</taxon>
        <taxon>Xylariales</taxon>
        <taxon>Xylariaceae</taxon>
        <taxon>Xylaria</taxon>
    </lineage>
</organism>
<feature type="compositionally biased region" description="Basic and acidic residues" evidence="1">
    <location>
        <begin position="91"/>
        <end position="110"/>
    </location>
</feature>
<dbReference type="Proteomes" id="UP000319160">
    <property type="component" value="Unassembled WGS sequence"/>
</dbReference>
<protein>
    <submittedName>
        <fullName evidence="2">Uncharacterized protein</fullName>
    </submittedName>
</protein>
<gene>
    <name evidence="2" type="ORF">FHL15_008056</name>
</gene>
<sequence>MRVRIGRESGGTVRYQLRDTAGQHARVGALSTNVGEPLKGESSAIHAATRACTEEQSGSRVERGELGTWAVAKRKAGGRRLRWGRRRRGRGRDPGRQEEQANAERNETDK</sequence>
<feature type="region of interest" description="Disordered" evidence="1">
    <location>
        <begin position="77"/>
        <end position="110"/>
    </location>
</feature>
<accession>A0A553HT14</accession>
<keyword evidence="3" id="KW-1185">Reference proteome</keyword>
<comment type="caution">
    <text evidence="2">The sequence shown here is derived from an EMBL/GenBank/DDBJ whole genome shotgun (WGS) entry which is preliminary data.</text>
</comment>
<evidence type="ECO:0000313" key="3">
    <source>
        <dbReference type="Proteomes" id="UP000319160"/>
    </source>
</evidence>